<dbReference type="InterPro" id="IPR041698">
    <property type="entry name" value="Methyltransf_25"/>
</dbReference>
<gene>
    <name evidence="3" type="ORF">Tbon_03845</name>
</gene>
<keyword evidence="4" id="KW-1185">Reference proteome</keyword>
<dbReference type="PANTHER" id="PTHR43861">
    <property type="entry name" value="TRANS-ACONITATE 2-METHYLTRANSFERASE-RELATED"/>
    <property type="match status" value="1"/>
</dbReference>
<name>A0ABX6BZM6_9CHLR</name>
<organism evidence="3 4">
    <name type="scientific">Tepidiforma bonchosmolovskayae</name>
    <dbReference type="NCBI Taxonomy" id="2601677"/>
    <lineage>
        <taxon>Bacteria</taxon>
        <taxon>Bacillati</taxon>
        <taxon>Chloroflexota</taxon>
        <taxon>Tepidiformia</taxon>
        <taxon>Tepidiformales</taxon>
        <taxon>Tepidiformaceae</taxon>
        <taxon>Tepidiforma</taxon>
    </lineage>
</organism>
<dbReference type="CDD" id="cd02440">
    <property type="entry name" value="AdoMet_MTases"/>
    <property type="match status" value="1"/>
</dbReference>
<dbReference type="InterPro" id="IPR029063">
    <property type="entry name" value="SAM-dependent_MTases_sf"/>
</dbReference>
<evidence type="ECO:0000256" key="1">
    <source>
        <dbReference type="ARBA" id="ARBA00022679"/>
    </source>
</evidence>
<protein>
    <submittedName>
        <fullName evidence="3">Methyltransferase domain-containing protein</fullName>
    </submittedName>
</protein>
<evidence type="ECO:0000313" key="4">
    <source>
        <dbReference type="Proteomes" id="UP000326331"/>
    </source>
</evidence>
<dbReference type="EMBL" id="CP042829">
    <property type="protein sequence ID" value="QFG02459.1"/>
    <property type="molecule type" value="Genomic_DNA"/>
</dbReference>
<dbReference type="Gene3D" id="2.20.130.10">
    <property type="entry name" value="CAC2371-like domains"/>
    <property type="match status" value="1"/>
</dbReference>
<evidence type="ECO:0000313" key="3">
    <source>
        <dbReference type="EMBL" id="QFG02459.1"/>
    </source>
</evidence>
<dbReference type="Proteomes" id="UP000326331">
    <property type="component" value="Chromosome"/>
</dbReference>
<reference evidence="3 4" key="2">
    <citation type="submission" date="2019-10" db="EMBL/GenBank/DDBJ databases">
        <title>Thermopilla bonchosmolovskayae gen. nov., sp. nov., a moderately thermophilic Chloroflexi bacterium from a Chukotka hot spring (Arctic, Russia), representing a novel classis Thermopillaia, which include previously uncultivated lineage OLB14.</title>
        <authorList>
            <person name="Kochetkova T.V."/>
            <person name="Zayulina K.S."/>
            <person name="Zhigarkov V.S."/>
            <person name="Minaev N.V."/>
            <person name="Novikov A."/>
            <person name="Toshchakov S.V."/>
            <person name="Elcheninov A.G."/>
            <person name="Kublanov I.V."/>
        </authorList>
    </citation>
    <scope>NUCLEOTIDE SEQUENCE [LARGE SCALE GENOMIC DNA]</scope>
    <source>
        <strain evidence="3 4">3753O</strain>
    </source>
</reference>
<proteinExistence type="predicted"/>
<reference evidence="3 4" key="1">
    <citation type="submission" date="2019-08" db="EMBL/GenBank/DDBJ databases">
        <authorList>
            <person name="Toschakov S.V."/>
        </authorList>
    </citation>
    <scope>NUCLEOTIDE SEQUENCE [LARGE SCALE GENOMIC DNA]</scope>
    <source>
        <strain evidence="3 4">3753O</strain>
    </source>
</reference>
<dbReference type="GO" id="GO:0008168">
    <property type="term" value="F:methyltransferase activity"/>
    <property type="evidence" value="ECO:0007669"/>
    <property type="project" value="UniProtKB-KW"/>
</dbReference>
<accession>A0ABX6BZM6</accession>
<dbReference type="Gene3D" id="3.40.50.150">
    <property type="entry name" value="Vaccinia Virus protein VP39"/>
    <property type="match status" value="1"/>
</dbReference>
<sequence length="258" mass="28820">MRRVQHDPYGADAAFYDAIHDGFRDDIDLWLAYAGRTDRPVLEVGCGTGRIAVELAAHGHEVTGIDPSPAMLARARRKAEERGLDVRFIEGRVLDLALDRGRYGLIVLPLDVFLYCRDGDEQRWTLSALAEALSFDGVLAIDLPGPGAWLDPSTNGQPVLAFAGETDEGIRFECWHVHEDDLAEQVRTLRVAYETVDDDGTVRRRTAVHRLRYVGRWEMEYLLEAAGLDLADLFGDYDLSPLTGGSERMLVIARRRPA</sequence>
<dbReference type="GO" id="GO:0032259">
    <property type="term" value="P:methylation"/>
    <property type="evidence" value="ECO:0007669"/>
    <property type="project" value="UniProtKB-KW"/>
</dbReference>
<dbReference type="SUPFAM" id="SSF53335">
    <property type="entry name" value="S-adenosyl-L-methionine-dependent methyltransferases"/>
    <property type="match status" value="1"/>
</dbReference>
<evidence type="ECO:0000259" key="2">
    <source>
        <dbReference type="Pfam" id="PF13649"/>
    </source>
</evidence>
<keyword evidence="3" id="KW-0489">Methyltransferase</keyword>
<keyword evidence="1" id="KW-0808">Transferase</keyword>
<dbReference type="Pfam" id="PF13649">
    <property type="entry name" value="Methyltransf_25"/>
    <property type="match status" value="1"/>
</dbReference>
<feature type="domain" description="Methyltransferase" evidence="2">
    <location>
        <begin position="41"/>
        <end position="133"/>
    </location>
</feature>